<dbReference type="InterPro" id="IPR007248">
    <property type="entry name" value="Mpv17_PMP22"/>
</dbReference>
<evidence type="ECO:0000256" key="1">
    <source>
        <dbReference type="ARBA" id="ARBA00004141"/>
    </source>
</evidence>
<keyword evidence="8" id="KW-1185">Reference proteome</keyword>
<dbReference type="GO" id="GO:0016020">
    <property type="term" value="C:membrane"/>
    <property type="evidence" value="ECO:0007669"/>
    <property type="project" value="UniProtKB-SubCell"/>
</dbReference>
<comment type="subcellular location">
    <subcellularLocation>
        <location evidence="1">Membrane</location>
        <topology evidence="1">Multi-pass membrane protein</topology>
    </subcellularLocation>
</comment>
<organism evidence="7 8">
    <name type="scientific">Trypanosoma rangeli SC58</name>
    <dbReference type="NCBI Taxonomy" id="429131"/>
    <lineage>
        <taxon>Eukaryota</taxon>
        <taxon>Discoba</taxon>
        <taxon>Euglenozoa</taxon>
        <taxon>Kinetoplastea</taxon>
        <taxon>Metakinetoplastina</taxon>
        <taxon>Trypanosomatida</taxon>
        <taxon>Trypanosomatidae</taxon>
        <taxon>Trypanosoma</taxon>
        <taxon>Herpetosoma</taxon>
    </lineage>
</organism>
<proteinExistence type="inferred from homology"/>
<evidence type="ECO:0000256" key="2">
    <source>
        <dbReference type="ARBA" id="ARBA00006824"/>
    </source>
</evidence>
<dbReference type="Proteomes" id="UP000031737">
    <property type="component" value="Unassembled WGS sequence"/>
</dbReference>
<evidence type="ECO:0008006" key="9">
    <source>
        <dbReference type="Google" id="ProtNLM"/>
    </source>
</evidence>
<evidence type="ECO:0000256" key="6">
    <source>
        <dbReference type="RuleBase" id="RU363053"/>
    </source>
</evidence>
<dbReference type="OrthoDB" id="278158at2759"/>
<protein>
    <recommendedName>
        <fullName evidence="9">Peroxisomal membrane protein</fullName>
    </recommendedName>
</protein>
<evidence type="ECO:0000256" key="3">
    <source>
        <dbReference type="ARBA" id="ARBA00022692"/>
    </source>
</evidence>
<dbReference type="GO" id="GO:0005737">
    <property type="term" value="C:cytoplasm"/>
    <property type="evidence" value="ECO:0007669"/>
    <property type="project" value="TreeGrafter"/>
</dbReference>
<gene>
    <name evidence="7" type="ORF">TRSC58_01807</name>
</gene>
<keyword evidence="5 6" id="KW-0472">Membrane</keyword>
<dbReference type="EMBL" id="AUPL01001807">
    <property type="protein sequence ID" value="ESL10460.1"/>
    <property type="molecule type" value="Genomic_DNA"/>
</dbReference>
<evidence type="ECO:0000313" key="7">
    <source>
        <dbReference type="EMBL" id="ESL10460.1"/>
    </source>
</evidence>
<dbReference type="PANTHER" id="PTHR11266:SF17">
    <property type="entry name" value="PROTEIN MPV17"/>
    <property type="match status" value="1"/>
</dbReference>
<dbReference type="Pfam" id="PF04117">
    <property type="entry name" value="Mpv17_PMP22"/>
    <property type="match status" value="1"/>
</dbReference>
<dbReference type="AlphaFoldDB" id="A0A061J7Z4"/>
<dbReference type="VEuPathDB" id="TriTrypDB:TRSC58_01807"/>
<evidence type="ECO:0000313" key="8">
    <source>
        <dbReference type="Proteomes" id="UP000031737"/>
    </source>
</evidence>
<name>A0A061J7Z4_TRYRA</name>
<evidence type="ECO:0000256" key="5">
    <source>
        <dbReference type="ARBA" id="ARBA00023136"/>
    </source>
</evidence>
<feature type="transmembrane region" description="Helical" evidence="6">
    <location>
        <begin position="131"/>
        <end position="156"/>
    </location>
</feature>
<sequence>MWSLRLGRSISTCLRESPWRSNVCIGVAIGFTADVLTQIVVRKPPSLRDCPQPKSSSPLVIVCPNFLYRLVTLLRSETDTSAPVIDLRRSFIFCSFTIVFNTFFFLSLYRRLDALYPPASVTRSQALLKGFLSWVAANATTPLYFSYVATLSHYFIYHTGRHRLCTAEGDSFGWHVDFPVFCEGVKKQIHRQLREDWPDTIKYGFVFWGANWMPMFYYISPHLRYVYTSCLQVAWSAIMSHLMHRRVGVSQTIFEISGV</sequence>
<comment type="caution">
    <text evidence="7">The sequence shown here is derived from an EMBL/GenBank/DDBJ whole genome shotgun (WGS) entry which is preliminary data.</text>
</comment>
<feature type="transmembrane region" description="Helical" evidence="6">
    <location>
        <begin position="91"/>
        <end position="111"/>
    </location>
</feature>
<comment type="similarity">
    <text evidence="2 6">Belongs to the peroxisomal membrane protein PXMP2/4 family.</text>
</comment>
<accession>A0A061J7Z4</accession>
<dbReference type="PANTHER" id="PTHR11266">
    <property type="entry name" value="PEROXISOMAL MEMBRANE PROTEIN 2, PXMP2 MPV17"/>
    <property type="match status" value="1"/>
</dbReference>
<reference evidence="7 8" key="1">
    <citation type="submission" date="2013-07" db="EMBL/GenBank/DDBJ databases">
        <authorList>
            <person name="Stoco P.H."/>
            <person name="Wagner G."/>
            <person name="Gerber A."/>
            <person name="Zaha A."/>
            <person name="Thompson C."/>
            <person name="Bartholomeu D.C."/>
            <person name="Luckemeyer D.D."/>
            <person name="Bahia D."/>
            <person name="Loreto E."/>
            <person name="Prestes E.B."/>
            <person name="Lima F.M."/>
            <person name="Rodrigues-Luiz G."/>
            <person name="Vallejo G.A."/>
            <person name="Filho J.F."/>
            <person name="Monteiro K.M."/>
            <person name="Tyler K.M."/>
            <person name="de Almeida L.G."/>
            <person name="Ortiz M.F."/>
            <person name="Siervo M.A."/>
            <person name="de Moraes M.H."/>
            <person name="Cunha O.L."/>
            <person name="Mendonca-Neto R."/>
            <person name="Silva R."/>
            <person name="Teixeira S.M."/>
            <person name="Murta S.M."/>
            <person name="Sincero T.C."/>
            <person name="Mendes T.A."/>
            <person name="Urmenyi T.P."/>
            <person name="Silva V.G."/>
            <person name="da Rocha W.D."/>
            <person name="Andersson B."/>
            <person name="Romanha A.J."/>
            <person name="Steindel M."/>
            <person name="de Vasconcelos A.T."/>
            <person name="Grisard E.C."/>
        </authorList>
    </citation>
    <scope>NUCLEOTIDE SEQUENCE [LARGE SCALE GENOMIC DNA]</scope>
    <source>
        <strain evidence="7 8">SC58</strain>
    </source>
</reference>
<evidence type="ECO:0000256" key="4">
    <source>
        <dbReference type="ARBA" id="ARBA00022989"/>
    </source>
</evidence>
<keyword evidence="3 6" id="KW-0812">Transmembrane</keyword>
<keyword evidence="4 6" id="KW-1133">Transmembrane helix</keyword>